<evidence type="ECO:0008006" key="4">
    <source>
        <dbReference type="Google" id="ProtNLM"/>
    </source>
</evidence>
<proteinExistence type="predicted"/>
<gene>
    <name evidence="2" type="ORF">H9639_08100</name>
</gene>
<comment type="caution">
    <text evidence="2">The sequence shown here is derived from an EMBL/GenBank/DDBJ whole genome shotgun (WGS) entry which is preliminary data.</text>
</comment>
<evidence type="ECO:0000313" key="3">
    <source>
        <dbReference type="Proteomes" id="UP000609874"/>
    </source>
</evidence>
<organism evidence="2 3">
    <name type="scientific">Arthrobacter gallicola</name>
    <dbReference type="NCBI Taxonomy" id="2762225"/>
    <lineage>
        <taxon>Bacteria</taxon>
        <taxon>Bacillati</taxon>
        <taxon>Actinomycetota</taxon>
        <taxon>Actinomycetes</taxon>
        <taxon>Micrococcales</taxon>
        <taxon>Micrococcaceae</taxon>
        <taxon>Arthrobacter</taxon>
    </lineage>
</organism>
<keyword evidence="1" id="KW-0812">Transmembrane</keyword>
<evidence type="ECO:0000313" key="2">
    <source>
        <dbReference type="EMBL" id="MBD7995255.1"/>
    </source>
</evidence>
<accession>A0ABR8URT4</accession>
<dbReference type="Proteomes" id="UP000609874">
    <property type="component" value="Unassembled WGS sequence"/>
</dbReference>
<feature type="transmembrane region" description="Helical" evidence="1">
    <location>
        <begin position="192"/>
        <end position="216"/>
    </location>
</feature>
<keyword evidence="1" id="KW-0472">Membrane</keyword>
<feature type="transmembrane region" description="Helical" evidence="1">
    <location>
        <begin position="245"/>
        <end position="267"/>
    </location>
</feature>
<dbReference type="EMBL" id="JACSQD010000003">
    <property type="protein sequence ID" value="MBD7995255.1"/>
    <property type="molecule type" value="Genomic_DNA"/>
</dbReference>
<protein>
    <recommendedName>
        <fullName evidence="4">Integral membrane protein</fullName>
    </recommendedName>
</protein>
<sequence length="274" mass="27809">MRSFGSAILVLAAVLLAWTAACGAWVAQNVVSPAGFASLAQPLGENQAFQAELSTAIAQQAAASAADGLPEGITEFIEPVVQNIVAGIQQDPGYPEAWTATLEQSHAATFESGSPTLDIGPLLNLVLAGVAGEIGTDVPDSAPRPIALSNTDVSGGLERLTGFADGWPMFAAAAVLALLLGLLLARRRSTTLALAGAGALAAGVILWLLAGAAPAVTDRYSPSNPVASTFLSGLAPEVSAAFQGWLIPLLLGAAFILVLGLVLRLAAGARRRVR</sequence>
<reference evidence="2 3" key="1">
    <citation type="submission" date="2020-08" db="EMBL/GenBank/DDBJ databases">
        <title>A Genomic Blueprint of the Chicken Gut Microbiome.</title>
        <authorList>
            <person name="Gilroy R."/>
            <person name="Ravi A."/>
            <person name="Getino M."/>
            <person name="Pursley I."/>
            <person name="Horton D.L."/>
            <person name="Alikhan N.-F."/>
            <person name="Baker D."/>
            <person name="Gharbi K."/>
            <person name="Hall N."/>
            <person name="Watson M."/>
            <person name="Adriaenssens E.M."/>
            <person name="Foster-Nyarko E."/>
            <person name="Jarju S."/>
            <person name="Secka A."/>
            <person name="Antonio M."/>
            <person name="Oren A."/>
            <person name="Chaudhuri R."/>
            <person name="La Ragione R.M."/>
            <person name="Hildebrand F."/>
            <person name="Pallen M.J."/>
        </authorList>
    </citation>
    <scope>NUCLEOTIDE SEQUENCE [LARGE SCALE GENOMIC DNA]</scope>
    <source>
        <strain evidence="2 3">Sa2CUA1</strain>
    </source>
</reference>
<dbReference type="RefSeq" id="WP_191807583.1">
    <property type="nucleotide sequence ID" value="NZ_JACSQD010000003.1"/>
</dbReference>
<keyword evidence="1" id="KW-1133">Transmembrane helix</keyword>
<dbReference type="PROSITE" id="PS51257">
    <property type="entry name" value="PROKAR_LIPOPROTEIN"/>
    <property type="match status" value="1"/>
</dbReference>
<evidence type="ECO:0000256" key="1">
    <source>
        <dbReference type="SAM" id="Phobius"/>
    </source>
</evidence>
<name>A0ABR8URT4_9MICC</name>
<feature type="transmembrane region" description="Helical" evidence="1">
    <location>
        <begin position="167"/>
        <end position="185"/>
    </location>
</feature>
<keyword evidence="3" id="KW-1185">Reference proteome</keyword>